<dbReference type="GO" id="GO:0005886">
    <property type="term" value="C:plasma membrane"/>
    <property type="evidence" value="ECO:0007669"/>
    <property type="project" value="UniProtKB-SubCell"/>
</dbReference>
<dbReference type="Pfam" id="PF03544">
    <property type="entry name" value="TonB_C"/>
    <property type="match status" value="1"/>
</dbReference>
<dbReference type="NCBIfam" id="TIGR01352">
    <property type="entry name" value="tonB_Cterm"/>
    <property type="match status" value="1"/>
</dbReference>
<feature type="region of interest" description="Disordered" evidence="10">
    <location>
        <begin position="64"/>
        <end position="93"/>
    </location>
</feature>
<dbReference type="SUPFAM" id="SSF74653">
    <property type="entry name" value="TolA/TonB C-terminal domain"/>
    <property type="match status" value="1"/>
</dbReference>
<evidence type="ECO:0000256" key="9">
    <source>
        <dbReference type="ARBA" id="ARBA00023136"/>
    </source>
</evidence>
<evidence type="ECO:0000256" key="2">
    <source>
        <dbReference type="ARBA" id="ARBA00006555"/>
    </source>
</evidence>
<name>A0A502FWN5_9PROT</name>
<accession>A0A502FWN5</accession>
<dbReference type="GO" id="GO:0015031">
    <property type="term" value="P:protein transport"/>
    <property type="evidence" value="ECO:0007669"/>
    <property type="project" value="UniProtKB-KW"/>
</dbReference>
<dbReference type="OrthoDB" id="8481221at2"/>
<dbReference type="RefSeq" id="WP_140884707.1">
    <property type="nucleotide sequence ID" value="NZ_RCZP01000016.1"/>
</dbReference>
<feature type="non-terminal residue" evidence="12">
    <location>
        <position position="1"/>
    </location>
</feature>
<evidence type="ECO:0000313" key="12">
    <source>
        <dbReference type="EMBL" id="TPG53476.1"/>
    </source>
</evidence>
<sequence length="112" mass="11824">PAAPAPAPAAPAAPRAAISPSYSALIQQALARVQRYPSGARSRRSEGVAMVRFTMRRDGSVVTARLARSSGDGELDAEAESMPSRASSLPPLPADWPDATMELVVPIRFVLR</sequence>
<dbReference type="InterPro" id="IPR051045">
    <property type="entry name" value="TonB-dependent_transducer"/>
</dbReference>
<dbReference type="Gene3D" id="3.30.1150.10">
    <property type="match status" value="1"/>
</dbReference>
<dbReference type="Proteomes" id="UP000317078">
    <property type="component" value="Unassembled WGS sequence"/>
</dbReference>
<evidence type="ECO:0000256" key="6">
    <source>
        <dbReference type="ARBA" id="ARBA00022692"/>
    </source>
</evidence>
<proteinExistence type="inferred from homology"/>
<dbReference type="InterPro" id="IPR037682">
    <property type="entry name" value="TonB_C"/>
</dbReference>
<feature type="domain" description="TonB C-terminal" evidence="11">
    <location>
        <begin position="21"/>
        <end position="112"/>
    </location>
</feature>
<comment type="similarity">
    <text evidence="2">Belongs to the TonB family.</text>
</comment>
<organism evidence="12 13">
    <name type="scientific">Muricoccus nepalensis</name>
    <dbReference type="NCBI Taxonomy" id="1854500"/>
    <lineage>
        <taxon>Bacteria</taxon>
        <taxon>Pseudomonadati</taxon>
        <taxon>Pseudomonadota</taxon>
        <taxon>Alphaproteobacteria</taxon>
        <taxon>Acetobacterales</taxon>
        <taxon>Roseomonadaceae</taxon>
        <taxon>Muricoccus</taxon>
    </lineage>
</organism>
<keyword evidence="5" id="KW-0997">Cell inner membrane</keyword>
<dbReference type="EMBL" id="RCZP01000016">
    <property type="protein sequence ID" value="TPG53476.1"/>
    <property type="molecule type" value="Genomic_DNA"/>
</dbReference>
<keyword evidence="3" id="KW-0813">Transport</keyword>
<dbReference type="GO" id="GO:0055085">
    <property type="term" value="P:transmembrane transport"/>
    <property type="evidence" value="ECO:0007669"/>
    <property type="project" value="InterPro"/>
</dbReference>
<dbReference type="AlphaFoldDB" id="A0A502FWN5"/>
<evidence type="ECO:0000259" key="11">
    <source>
        <dbReference type="PROSITE" id="PS52015"/>
    </source>
</evidence>
<keyword evidence="4" id="KW-1003">Cell membrane</keyword>
<dbReference type="PANTHER" id="PTHR33446">
    <property type="entry name" value="PROTEIN TONB-RELATED"/>
    <property type="match status" value="1"/>
</dbReference>
<reference evidence="12 13" key="1">
    <citation type="journal article" date="2019" name="Environ. Microbiol.">
        <title>Species interactions and distinct microbial communities in high Arctic permafrost affected cryosols are associated with the CH4 and CO2 gas fluxes.</title>
        <authorList>
            <person name="Altshuler I."/>
            <person name="Hamel J."/>
            <person name="Turney S."/>
            <person name="Magnuson E."/>
            <person name="Levesque R."/>
            <person name="Greer C."/>
            <person name="Whyte L.G."/>
        </authorList>
    </citation>
    <scope>NUCLEOTIDE SEQUENCE [LARGE SCALE GENOMIC DNA]</scope>
    <source>
        <strain evidence="12 13">S9.3B</strain>
    </source>
</reference>
<dbReference type="InterPro" id="IPR006260">
    <property type="entry name" value="TonB/TolA_C"/>
</dbReference>
<evidence type="ECO:0000256" key="7">
    <source>
        <dbReference type="ARBA" id="ARBA00022927"/>
    </source>
</evidence>
<evidence type="ECO:0000256" key="3">
    <source>
        <dbReference type="ARBA" id="ARBA00022448"/>
    </source>
</evidence>
<comment type="caution">
    <text evidence="12">The sequence shown here is derived from an EMBL/GenBank/DDBJ whole genome shotgun (WGS) entry which is preliminary data.</text>
</comment>
<evidence type="ECO:0000256" key="10">
    <source>
        <dbReference type="SAM" id="MobiDB-lite"/>
    </source>
</evidence>
<evidence type="ECO:0000256" key="1">
    <source>
        <dbReference type="ARBA" id="ARBA00004383"/>
    </source>
</evidence>
<keyword evidence="7" id="KW-0653">Protein transport</keyword>
<comment type="subcellular location">
    <subcellularLocation>
        <location evidence="1">Cell inner membrane</location>
        <topology evidence="1">Single-pass membrane protein</topology>
        <orientation evidence="1">Periplasmic side</orientation>
    </subcellularLocation>
</comment>
<gene>
    <name evidence="12" type="ORF">EAH89_15985</name>
</gene>
<keyword evidence="13" id="KW-1185">Reference proteome</keyword>
<keyword evidence="8" id="KW-1133">Transmembrane helix</keyword>
<dbReference type="PROSITE" id="PS52015">
    <property type="entry name" value="TONB_CTD"/>
    <property type="match status" value="1"/>
</dbReference>
<keyword evidence="9" id="KW-0472">Membrane</keyword>
<evidence type="ECO:0000313" key="13">
    <source>
        <dbReference type="Proteomes" id="UP000317078"/>
    </source>
</evidence>
<evidence type="ECO:0000256" key="4">
    <source>
        <dbReference type="ARBA" id="ARBA00022475"/>
    </source>
</evidence>
<evidence type="ECO:0000256" key="8">
    <source>
        <dbReference type="ARBA" id="ARBA00022989"/>
    </source>
</evidence>
<protein>
    <submittedName>
        <fullName evidence="12">Energy transducer TonB</fullName>
    </submittedName>
</protein>
<evidence type="ECO:0000256" key="5">
    <source>
        <dbReference type="ARBA" id="ARBA00022519"/>
    </source>
</evidence>
<keyword evidence="6" id="KW-0812">Transmembrane</keyword>